<dbReference type="GO" id="GO:0004252">
    <property type="term" value="F:serine-type endopeptidase activity"/>
    <property type="evidence" value="ECO:0007669"/>
    <property type="project" value="UniProtKB-UniRule"/>
</dbReference>
<evidence type="ECO:0000256" key="4">
    <source>
        <dbReference type="SAM" id="MobiDB-lite"/>
    </source>
</evidence>
<accession>C9RAS2</accession>
<evidence type="ECO:0000313" key="6">
    <source>
        <dbReference type="EMBL" id="ACX51349.1"/>
    </source>
</evidence>
<dbReference type="Gene3D" id="3.40.50.300">
    <property type="entry name" value="P-loop containing nucleotide triphosphate hydrolases"/>
    <property type="match status" value="2"/>
</dbReference>
<feature type="region of interest" description="Disordered" evidence="4">
    <location>
        <begin position="788"/>
        <end position="818"/>
    </location>
</feature>
<sequence>MARRATAEEVRAICTEEELGSWLKTDEIEPLESIIGQERAVKALEFGLEIEDQGFNIFVAGLPGTGRTTAVKNFLENIAKTKPTPSDWCYVYNFRDPYTPRAIELPAGKGVEFARDMKNFIASARREIPRAFESEEYAKKREETIETFNAQRNRLFQELNERASEAGFMIQPTPTGLFIIPVIDGEPIKDKDFAALPREQQEEIIRRREELEAEVASTFRELQNIERMAHEAIRELDRQVADYVLGLLLKEMQEKYRSLPAVLNYLEAVKADILDNLALFRGRAEGERPGPPWHREDPFRRYEVNVLVDNSELQGAPVIVEYNPTYSNLVGRIEREAVFGALITDFTMIRPGALHRANGGYLIIPVEEMVRNLFSWDGLKRALREGRVVIEDISERLGLLTTKTLQPEPIPLKLKVILLGDPWLYYIFFHYDPDFQELFKVKAEFGTRMDRTPENVRKYAAFFRTLCEKENLLHLDASAVAKLVEYGSRLAEDQTKLATRFSEIADVVREACYYARKEGAAYVSACHVRQAIDARFYRSNLIQERIQEMITRGFIKIEVTGAKVGQVNGLAVIDLGDISFGRPQRITATVAAGKEGVIDIEREARLGGRIHTKGVLILTGYLNEKYYREAPLSLAARLVFEQNYEGVEGDSASSAELYALLSALSGLPIKQNLAVTGSVNQKGEIQAVGGINEKIEGFFDICKAKGLTGDQGVIIPSANKENLMLREDVVEAIKEGLFHIYFVDTVDEGIELLTGVPAGERGPDGKFPPDTVHGRVAARLREMAEQINNLEEEGGGEEILEGENGNGEEDGETDSAED</sequence>
<dbReference type="EC" id="3.4.21.53" evidence="2"/>
<keyword evidence="3" id="KW-0175">Coiled coil</keyword>
<dbReference type="eggNOG" id="COG1067">
    <property type="taxonomic scope" value="Bacteria"/>
</dbReference>
<feature type="domain" description="Lon proteolytic" evidence="5">
    <location>
        <begin position="561"/>
        <end position="756"/>
    </location>
</feature>
<dbReference type="PRINTS" id="PR00830">
    <property type="entry name" value="ENDOLAPTASE"/>
</dbReference>
<dbReference type="Pfam" id="PF13654">
    <property type="entry name" value="AAA_32"/>
    <property type="match status" value="1"/>
</dbReference>
<dbReference type="GO" id="GO:0004176">
    <property type="term" value="F:ATP-dependent peptidase activity"/>
    <property type="evidence" value="ECO:0007669"/>
    <property type="project" value="UniProtKB-UniRule"/>
</dbReference>
<dbReference type="GO" id="GO:0006508">
    <property type="term" value="P:proteolysis"/>
    <property type="evidence" value="ECO:0007669"/>
    <property type="project" value="UniProtKB-KW"/>
</dbReference>
<dbReference type="Proteomes" id="UP000002620">
    <property type="component" value="Chromosome"/>
</dbReference>
<dbReference type="Pfam" id="PF20437">
    <property type="entry name" value="LonC_helical"/>
    <property type="match status" value="1"/>
</dbReference>
<dbReference type="EMBL" id="CP001785">
    <property type="protein sequence ID" value="ACX51349.1"/>
    <property type="molecule type" value="Genomic_DNA"/>
</dbReference>
<dbReference type="RefSeq" id="WP_015738227.1">
    <property type="nucleotide sequence ID" value="NC_013385.1"/>
</dbReference>
<dbReference type="InterPro" id="IPR014721">
    <property type="entry name" value="Ribsml_uS5_D2-typ_fold_subgr"/>
</dbReference>
<dbReference type="AlphaFoldDB" id="C9RAS2"/>
<dbReference type="eggNOG" id="COG1674">
    <property type="taxonomic scope" value="Bacteria"/>
</dbReference>
<dbReference type="GO" id="GO:0005524">
    <property type="term" value="F:ATP binding"/>
    <property type="evidence" value="ECO:0007669"/>
    <property type="project" value="InterPro"/>
</dbReference>
<dbReference type="InterPro" id="IPR008269">
    <property type="entry name" value="Lon_proteolytic"/>
</dbReference>
<dbReference type="PROSITE" id="PS51786">
    <property type="entry name" value="LON_PROTEOLYTIC"/>
    <property type="match status" value="1"/>
</dbReference>
<feature type="active site" evidence="2">
    <location>
        <position position="651"/>
    </location>
</feature>
<dbReference type="STRING" id="429009.Adeg_0177"/>
<dbReference type="InterPro" id="IPR046844">
    <property type="entry name" value="Lon-like_helical"/>
</dbReference>
<proteinExistence type="inferred from homology"/>
<comment type="catalytic activity">
    <reaction evidence="2">
        <text>Hydrolysis of proteins in presence of ATP.</text>
        <dbReference type="EC" id="3.4.21.53"/>
    </reaction>
</comment>
<evidence type="ECO:0000259" key="5">
    <source>
        <dbReference type="PROSITE" id="PS51786"/>
    </source>
</evidence>
<dbReference type="PANTHER" id="PTHR10046">
    <property type="entry name" value="ATP DEPENDENT LON PROTEASE FAMILY MEMBER"/>
    <property type="match status" value="1"/>
</dbReference>
<dbReference type="KEGG" id="adg:Adeg_0177"/>
<keyword evidence="7" id="KW-1185">Reference proteome</keyword>
<dbReference type="HOGENOM" id="CLU_014785_0_1_9"/>
<keyword evidence="1 2" id="KW-0645">Protease</keyword>
<dbReference type="InterPro" id="IPR027417">
    <property type="entry name" value="P-loop_NTPase"/>
</dbReference>
<gene>
    <name evidence="6" type="ordered locus">Adeg_0177</name>
</gene>
<dbReference type="Gene3D" id="3.30.230.10">
    <property type="match status" value="1"/>
</dbReference>
<evidence type="ECO:0000313" key="7">
    <source>
        <dbReference type="Proteomes" id="UP000002620"/>
    </source>
</evidence>
<evidence type="ECO:0000256" key="1">
    <source>
        <dbReference type="ARBA" id="ARBA00022670"/>
    </source>
</evidence>
<protein>
    <recommendedName>
        <fullName evidence="2">endopeptidase La</fullName>
        <ecNumber evidence="2">3.4.21.53</ecNumber>
    </recommendedName>
</protein>
<name>C9RAS2_AMMDK</name>
<dbReference type="SUPFAM" id="SSF52540">
    <property type="entry name" value="P-loop containing nucleoside triphosphate hydrolases"/>
    <property type="match status" value="1"/>
</dbReference>
<dbReference type="Pfam" id="PF20436">
    <property type="entry name" value="LonB_AAA-LID"/>
    <property type="match status" value="1"/>
</dbReference>
<dbReference type="InterPro" id="IPR027065">
    <property type="entry name" value="Lon_Prtase"/>
</dbReference>
<keyword evidence="2" id="KW-0720">Serine protease</keyword>
<dbReference type="GO" id="GO:0030163">
    <property type="term" value="P:protein catabolic process"/>
    <property type="evidence" value="ECO:0007669"/>
    <property type="project" value="InterPro"/>
</dbReference>
<feature type="active site" evidence="2">
    <location>
        <position position="694"/>
    </location>
</feature>
<dbReference type="Gene3D" id="1.10.8.60">
    <property type="match status" value="1"/>
</dbReference>
<dbReference type="OrthoDB" id="9758568at2"/>
<feature type="coiled-coil region" evidence="3">
    <location>
        <begin position="201"/>
        <end position="242"/>
    </location>
</feature>
<reference evidence="6 7" key="1">
    <citation type="submission" date="2009-10" db="EMBL/GenBank/DDBJ databases">
        <title>Complete sequence of chromosome of Ammonifex degensii KC4.</title>
        <authorList>
            <consortium name="US DOE Joint Genome Institute"/>
            <person name="Kerfeld C."/>
            <person name="Goodner B."/>
            <person name="Huber H."/>
            <person name="Stetter K."/>
            <person name="Lucas S."/>
            <person name="Copeland A."/>
            <person name="Lapidus A."/>
            <person name="Glavina del Rio T."/>
            <person name="Dalin E."/>
            <person name="Tice H."/>
            <person name="Bruce D."/>
            <person name="Goodwin L."/>
            <person name="Pitluck S."/>
            <person name="Saunders E."/>
            <person name="Brettin T."/>
            <person name="Detter J.C."/>
            <person name="Han C."/>
            <person name="Larimer F."/>
            <person name="Land M."/>
            <person name="Hauser L."/>
            <person name="Kyrpides N."/>
            <person name="Ovchinnikova G."/>
            <person name="Richardson P."/>
        </authorList>
    </citation>
    <scope>NUCLEOTIDE SEQUENCE [LARGE SCALE GENOMIC DNA]</scope>
    <source>
        <strain evidence="7">DSM 10501 / KC4</strain>
    </source>
</reference>
<evidence type="ECO:0000256" key="3">
    <source>
        <dbReference type="SAM" id="Coils"/>
    </source>
</evidence>
<dbReference type="InterPro" id="IPR041699">
    <property type="entry name" value="AAA_32"/>
</dbReference>
<keyword evidence="2" id="KW-0378">Hydrolase</keyword>
<comment type="similarity">
    <text evidence="2">Belongs to the peptidase S16 family.</text>
</comment>
<dbReference type="SUPFAM" id="SSF54211">
    <property type="entry name" value="Ribosomal protein S5 domain 2-like"/>
    <property type="match status" value="1"/>
</dbReference>
<evidence type="ECO:0000256" key="2">
    <source>
        <dbReference type="PROSITE-ProRule" id="PRU01122"/>
    </source>
</evidence>
<dbReference type="Pfam" id="PF05362">
    <property type="entry name" value="Lon_C"/>
    <property type="match status" value="1"/>
</dbReference>
<dbReference type="InterPro" id="IPR020568">
    <property type="entry name" value="Ribosomal_Su5_D2-typ_SF"/>
</dbReference>
<dbReference type="InterPro" id="IPR046843">
    <property type="entry name" value="LonB_AAA-LID"/>
</dbReference>
<feature type="compositionally biased region" description="Acidic residues" evidence="4">
    <location>
        <begin position="790"/>
        <end position="818"/>
    </location>
</feature>
<organism evidence="6 7">
    <name type="scientific">Ammonifex degensii (strain DSM 10501 / KC4)</name>
    <dbReference type="NCBI Taxonomy" id="429009"/>
    <lineage>
        <taxon>Bacteria</taxon>
        <taxon>Bacillati</taxon>
        <taxon>Bacillota</taxon>
        <taxon>Clostridia</taxon>
        <taxon>Thermoanaerobacterales</taxon>
        <taxon>Thermoanaerobacteraceae</taxon>
        <taxon>Ammonifex</taxon>
    </lineage>
</organism>